<feature type="transmembrane region" description="Helical" evidence="2">
    <location>
        <begin position="160"/>
        <end position="185"/>
    </location>
</feature>
<feature type="transmembrane region" description="Helical" evidence="2">
    <location>
        <begin position="43"/>
        <end position="62"/>
    </location>
</feature>
<evidence type="ECO:0000313" key="3">
    <source>
        <dbReference type="EMBL" id="KAF9530720.1"/>
    </source>
</evidence>
<sequence length="323" mass="36285">MAKESLPIDAAQVVGLFMESVFYGTLLWADGWFKSPRLVNKKMLLATILMFILATLDVAFHLRHNLEAFIYFNGNPIDDFDQTSYWLNVVSMGCYVAQTFVGDAVLLFRCWIVYGRKWLFIAFPMTLWLATTACGVMTIYVESTMDTAGKLLNSKSLEPFITSMLCLTLVTNILTTSFGLALIVLRIWGIRRNLTGTYTPNSPLTNLLIVLIESGLMYTLSILILFGLYMASNNGQYGVSNAGITFNLIITSVDRKESESYNTSTIQQTRSRSNQPAGSLPLHHIISVHTTIDQFPDQDLPRKKRLDSDEDSMPQSSTFDTKM</sequence>
<dbReference type="AlphaFoldDB" id="A0A9P6JSN5"/>
<organism evidence="3 4">
    <name type="scientific">Crepidotus variabilis</name>
    <dbReference type="NCBI Taxonomy" id="179855"/>
    <lineage>
        <taxon>Eukaryota</taxon>
        <taxon>Fungi</taxon>
        <taxon>Dikarya</taxon>
        <taxon>Basidiomycota</taxon>
        <taxon>Agaricomycotina</taxon>
        <taxon>Agaricomycetes</taxon>
        <taxon>Agaricomycetidae</taxon>
        <taxon>Agaricales</taxon>
        <taxon>Agaricineae</taxon>
        <taxon>Crepidotaceae</taxon>
        <taxon>Crepidotus</taxon>
    </lineage>
</organism>
<reference evidence="3" key="1">
    <citation type="submission" date="2020-11" db="EMBL/GenBank/DDBJ databases">
        <authorList>
            <consortium name="DOE Joint Genome Institute"/>
            <person name="Ahrendt S."/>
            <person name="Riley R."/>
            <person name="Andreopoulos W."/>
            <person name="Labutti K."/>
            <person name="Pangilinan J."/>
            <person name="Ruiz-Duenas F.J."/>
            <person name="Barrasa J.M."/>
            <person name="Sanchez-Garcia M."/>
            <person name="Camarero S."/>
            <person name="Miyauchi S."/>
            <person name="Serrano A."/>
            <person name="Linde D."/>
            <person name="Babiker R."/>
            <person name="Drula E."/>
            <person name="Ayuso-Fernandez I."/>
            <person name="Pacheco R."/>
            <person name="Padilla G."/>
            <person name="Ferreira P."/>
            <person name="Barriuso J."/>
            <person name="Kellner H."/>
            <person name="Castanera R."/>
            <person name="Alfaro M."/>
            <person name="Ramirez L."/>
            <person name="Pisabarro A.G."/>
            <person name="Kuo A."/>
            <person name="Tritt A."/>
            <person name="Lipzen A."/>
            <person name="He G."/>
            <person name="Yan M."/>
            <person name="Ng V."/>
            <person name="Cullen D."/>
            <person name="Martin F."/>
            <person name="Rosso M.-N."/>
            <person name="Henrissat B."/>
            <person name="Hibbett D."/>
            <person name="Martinez A.T."/>
            <person name="Grigoriev I.V."/>
        </authorList>
    </citation>
    <scope>NUCLEOTIDE SEQUENCE</scope>
    <source>
        <strain evidence="3">CBS 506.95</strain>
    </source>
</reference>
<feature type="transmembrane region" description="Helical" evidence="2">
    <location>
        <begin position="206"/>
        <end position="231"/>
    </location>
</feature>
<dbReference type="EMBL" id="MU157838">
    <property type="protein sequence ID" value="KAF9530720.1"/>
    <property type="molecule type" value="Genomic_DNA"/>
</dbReference>
<feature type="transmembrane region" description="Helical" evidence="2">
    <location>
        <begin position="12"/>
        <end position="31"/>
    </location>
</feature>
<feature type="region of interest" description="Disordered" evidence="1">
    <location>
        <begin position="297"/>
        <end position="323"/>
    </location>
</feature>
<name>A0A9P6JSN5_9AGAR</name>
<dbReference type="OrthoDB" id="3346544at2759"/>
<keyword evidence="4" id="KW-1185">Reference proteome</keyword>
<feature type="transmembrane region" description="Helical" evidence="2">
    <location>
        <begin position="118"/>
        <end position="140"/>
    </location>
</feature>
<keyword evidence="2" id="KW-0472">Membrane</keyword>
<keyword evidence="2" id="KW-1133">Transmembrane helix</keyword>
<evidence type="ECO:0000313" key="4">
    <source>
        <dbReference type="Proteomes" id="UP000807306"/>
    </source>
</evidence>
<protein>
    <submittedName>
        <fullName evidence="3">Uncharacterized protein</fullName>
    </submittedName>
</protein>
<accession>A0A9P6JSN5</accession>
<proteinExistence type="predicted"/>
<keyword evidence="2" id="KW-0812">Transmembrane</keyword>
<comment type="caution">
    <text evidence="3">The sequence shown here is derived from an EMBL/GenBank/DDBJ whole genome shotgun (WGS) entry which is preliminary data.</text>
</comment>
<feature type="transmembrane region" description="Helical" evidence="2">
    <location>
        <begin position="85"/>
        <end position="106"/>
    </location>
</feature>
<feature type="compositionally biased region" description="Polar residues" evidence="1">
    <location>
        <begin position="313"/>
        <end position="323"/>
    </location>
</feature>
<dbReference type="Proteomes" id="UP000807306">
    <property type="component" value="Unassembled WGS sequence"/>
</dbReference>
<evidence type="ECO:0000256" key="1">
    <source>
        <dbReference type="SAM" id="MobiDB-lite"/>
    </source>
</evidence>
<evidence type="ECO:0000256" key="2">
    <source>
        <dbReference type="SAM" id="Phobius"/>
    </source>
</evidence>
<gene>
    <name evidence="3" type="ORF">CPB83DRAFT_868422</name>
</gene>